<dbReference type="SUPFAM" id="SSF56281">
    <property type="entry name" value="Metallo-hydrolase/oxidoreductase"/>
    <property type="match status" value="1"/>
</dbReference>
<dbReference type="AlphaFoldDB" id="A0A1P8JWS7"/>
<dbReference type="GO" id="GO:0005737">
    <property type="term" value="C:cytoplasm"/>
    <property type="evidence" value="ECO:0007669"/>
    <property type="project" value="TreeGrafter"/>
</dbReference>
<keyword evidence="2" id="KW-1185">Reference proteome</keyword>
<evidence type="ECO:0008006" key="3">
    <source>
        <dbReference type="Google" id="ProtNLM"/>
    </source>
</evidence>
<dbReference type="Gene3D" id="3.60.15.10">
    <property type="entry name" value="Ribonuclease Z/Hydroxyacylglutathione hydrolase-like"/>
    <property type="match status" value="1"/>
</dbReference>
<gene>
    <name evidence="1" type="ORF">RD110_14120</name>
</gene>
<reference evidence="1 2" key="1">
    <citation type="submission" date="2017-01" db="EMBL/GenBank/DDBJ databases">
        <authorList>
            <person name="Mah S.A."/>
            <person name="Swanson W.J."/>
            <person name="Moy G.W."/>
            <person name="Vacquier V.D."/>
        </authorList>
    </citation>
    <scope>NUCLEOTIDE SEQUENCE [LARGE SCALE GENOMIC DNA]</scope>
    <source>
        <strain evidence="1 2">DCY110</strain>
    </source>
</reference>
<dbReference type="EMBL" id="CP019236">
    <property type="protein sequence ID" value="APW38195.1"/>
    <property type="molecule type" value="Genomic_DNA"/>
</dbReference>
<dbReference type="KEGG" id="rhy:RD110_14120"/>
<sequence length="470" mass="52765">MGHASLLVEANGVSILSDPWWQGPCFGAQWWVYPAPHLAAVTDRRIDYIYISHGHHDHLHPGTLNTFDRTTRVLVSSALDLAAGIREMGFEVIEVPDDDSETDLGQGVKVRIRQTHGGDTLFCVSDGKEVLVNLNDALHSATAEVQRQFSDFLRRAYPAIDYLFCGYGVASHFPNCYVVPGQDRGLTAARRQQYFNRQWVSLVRAIQPKFGFPFAADVVFLENDLSWANEPTHNSERPVDVFKQAYPDAATQVYDIAPGFCIDGGRVVDAVLRTPLVNARILNELKDQVQRANRYGSESTEQVQAVRDLFAQCIDKCQAYLAEFRGDYRMLIRPRAAAEGIVIEKQGQRFAVTTVALDGLRDTDFDLAYRARLVYLKNALTTSYGNEILFVGSGGIFEYFSTAAVKKRLHVELITLLRASTGVPKSRYGGQSYYQFAAKQWVKRLLRVKSGMDLYDLDAWTVYKGDRLPA</sequence>
<dbReference type="PANTHER" id="PTHR15032:SF4">
    <property type="entry name" value="N-ACYL-PHOSPHATIDYLETHANOLAMINE-HYDROLYZING PHOSPHOLIPASE D"/>
    <property type="match status" value="1"/>
</dbReference>
<protein>
    <recommendedName>
        <fullName evidence="3">Metallo-beta-lactamase domain-containing protein</fullName>
    </recommendedName>
</protein>
<name>A0A1P8JWS7_9BURK</name>
<dbReference type="Proteomes" id="UP000186609">
    <property type="component" value="Chromosome"/>
</dbReference>
<dbReference type="Pfam" id="PF13483">
    <property type="entry name" value="Lactamase_B_3"/>
    <property type="match status" value="1"/>
</dbReference>
<organism evidence="1 2">
    <name type="scientific">Rhodoferax koreensis</name>
    <dbReference type="NCBI Taxonomy" id="1842727"/>
    <lineage>
        <taxon>Bacteria</taxon>
        <taxon>Pseudomonadati</taxon>
        <taxon>Pseudomonadota</taxon>
        <taxon>Betaproteobacteria</taxon>
        <taxon>Burkholderiales</taxon>
        <taxon>Comamonadaceae</taxon>
        <taxon>Rhodoferax</taxon>
    </lineage>
</organism>
<proteinExistence type="predicted"/>
<evidence type="ECO:0000313" key="1">
    <source>
        <dbReference type="EMBL" id="APW38195.1"/>
    </source>
</evidence>
<accession>A0A1P8JWS7</accession>
<dbReference type="STRING" id="1842727.RD110_14120"/>
<dbReference type="PANTHER" id="PTHR15032">
    <property type="entry name" value="N-ACYL-PHOSPHATIDYLETHANOLAMINE-HYDROLYZING PHOSPHOLIPASE D"/>
    <property type="match status" value="1"/>
</dbReference>
<evidence type="ECO:0000313" key="2">
    <source>
        <dbReference type="Proteomes" id="UP000186609"/>
    </source>
</evidence>
<dbReference type="InterPro" id="IPR036866">
    <property type="entry name" value="RibonucZ/Hydroxyglut_hydro"/>
</dbReference>